<accession>A0A2I0IBM5</accession>
<dbReference type="AlphaFoldDB" id="A0A2I0IBM5"/>
<protein>
    <submittedName>
        <fullName evidence="1">Uncharacterized protein</fullName>
    </submittedName>
</protein>
<comment type="caution">
    <text evidence="1">The sequence shown here is derived from an EMBL/GenBank/DDBJ whole genome shotgun (WGS) entry which is preliminary data.</text>
</comment>
<evidence type="ECO:0000313" key="2">
    <source>
        <dbReference type="Proteomes" id="UP000233551"/>
    </source>
</evidence>
<reference evidence="1 2" key="1">
    <citation type="submission" date="2017-11" db="EMBL/GenBank/DDBJ databases">
        <title>De-novo sequencing of pomegranate (Punica granatum L.) genome.</title>
        <authorList>
            <person name="Akparov Z."/>
            <person name="Amiraslanov A."/>
            <person name="Hajiyeva S."/>
            <person name="Abbasov M."/>
            <person name="Kaur K."/>
            <person name="Hamwieh A."/>
            <person name="Solovyev V."/>
            <person name="Salamov A."/>
            <person name="Braich B."/>
            <person name="Kosarev P."/>
            <person name="Mahmoud A."/>
            <person name="Hajiyev E."/>
            <person name="Babayeva S."/>
            <person name="Izzatullayeva V."/>
            <person name="Mammadov A."/>
            <person name="Mammadov A."/>
            <person name="Sharifova S."/>
            <person name="Ojaghi J."/>
            <person name="Eynullazada K."/>
            <person name="Bayramov B."/>
            <person name="Abdulazimova A."/>
            <person name="Shahmuradov I."/>
        </authorList>
    </citation>
    <scope>NUCLEOTIDE SEQUENCE [LARGE SCALE GENOMIC DNA]</scope>
    <source>
        <strain evidence="2">cv. AG2017</strain>
        <tissue evidence="1">Leaf</tissue>
    </source>
</reference>
<organism evidence="1 2">
    <name type="scientific">Punica granatum</name>
    <name type="common">Pomegranate</name>
    <dbReference type="NCBI Taxonomy" id="22663"/>
    <lineage>
        <taxon>Eukaryota</taxon>
        <taxon>Viridiplantae</taxon>
        <taxon>Streptophyta</taxon>
        <taxon>Embryophyta</taxon>
        <taxon>Tracheophyta</taxon>
        <taxon>Spermatophyta</taxon>
        <taxon>Magnoliopsida</taxon>
        <taxon>eudicotyledons</taxon>
        <taxon>Gunneridae</taxon>
        <taxon>Pentapetalae</taxon>
        <taxon>rosids</taxon>
        <taxon>malvids</taxon>
        <taxon>Myrtales</taxon>
        <taxon>Lythraceae</taxon>
        <taxon>Punica</taxon>
    </lineage>
</organism>
<name>A0A2I0IBM5_PUNGR</name>
<gene>
    <name evidence="1" type="ORF">CRG98_038588</name>
</gene>
<dbReference type="EMBL" id="PGOL01003458">
    <property type="protein sequence ID" value="PKI41060.1"/>
    <property type="molecule type" value="Genomic_DNA"/>
</dbReference>
<keyword evidence="2" id="KW-1185">Reference proteome</keyword>
<evidence type="ECO:0000313" key="1">
    <source>
        <dbReference type="EMBL" id="PKI41060.1"/>
    </source>
</evidence>
<dbReference type="Proteomes" id="UP000233551">
    <property type="component" value="Unassembled WGS sequence"/>
</dbReference>
<proteinExistence type="predicted"/>
<sequence>MECNSPLRPQCYTIKTQQSKKLIKGYPTSVFFIFLNSFLQNCWQAFHHLLHLITIGDLHAKDSRLFTNREHRSTASPSNSPVLLLKDSYSHIKMVFFSSVLPYKKLSLSHNSSAVLQAYTILKTLSSIERYSKFMALVLCIRWFSVWLDTAKFMAAVLLLEGFPSEIMLH</sequence>